<dbReference type="AlphaFoldDB" id="A0A6N7XI73"/>
<dbReference type="Proteomes" id="UP000440713">
    <property type="component" value="Unassembled WGS sequence"/>
</dbReference>
<reference evidence="1 2" key="1">
    <citation type="submission" date="2019-08" db="EMBL/GenBank/DDBJ databases">
        <title>In-depth cultivation of the pig gut microbiome towards novel bacterial diversity and tailored functional studies.</title>
        <authorList>
            <person name="Wylensek D."/>
            <person name="Hitch T.C.A."/>
            <person name="Clavel T."/>
        </authorList>
    </citation>
    <scope>NUCLEOTIDE SEQUENCE [LARGE SCALE GENOMIC DNA]</scope>
    <source>
        <strain evidence="1 2">WCA-SAB-591-4A-A</strain>
    </source>
</reference>
<name>A0A6N7XI73_9FIRM</name>
<sequence length="375" mass="44369">MRNSCISSKNTNLNSIQDAYKDFLNDPILAKRNSLLIELSNIIKSNDIREETVNEFLAHSYSLIDYMSQHDAKISKCIIDISNNPESPTEVVSYLSCILNKHRIWKRNLKNINYVFENLDNIYNVKMPKYKSVHYLKFSSTELINDFPNMYYYKNYDVNKILSTTIMPNDLSTDTSDGINSFDLLILRAIFSFYDNNIFAISYKNLSRYISFSDSYIITNNLLKKVKSSVRKLLNTNVLIRDNLYNHIYVERLIYAIDNEYGFVVFQEIPIYSFSIEHNLYTKLNYKFFDCPVSMTDLNIAIREYLIYQLVNIGEGNDIFFEDFYSNIKITDTQMKKKSREVVIRILDYWKNNNLIYNYSINKIQNKYISFSFSR</sequence>
<organism evidence="1 2">
    <name type="scientific">Peptostreptococcus porci</name>
    <dbReference type="NCBI Taxonomy" id="2652282"/>
    <lineage>
        <taxon>Bacteria</taxon>
        <taxon>Bacillati</taxon>
        <taxon>Bacillota</taxon>
        <taxon>Clostridia</taxon>
        <taxon>Peptostreptococcales</taxon>
        <taxon>Peptostreptococcaceae</taxon>
        <taxon>Peptostreptococcus</taxon>
    </lineage>
</organism>
<keyword evidence="2" id="KW-1185">Reference proteome</keyword>
<evidence type="ECO:0000313" key="2">
    <source>
        <dbReference type="Proteomes" id="UP000440713"/>
    </source>
</evidence>
<evidence type="ECO:0000313" key="1">
    <source>
        <dbReference type="EMBL" id="MST62799.1"/>
    </source>
</evidence>
<accession>A0A6N7XI73</accession>
<proteinExistence type="predicted"/>
<gene>
    <name evidence="1" type="ORF">FYJ71_07440</name>
</gene>
<comment type="caution">
    <text evidence="1">The sequence shown here is derived from an EMBL/GenBank/DDBJ whole genome shotgun (WGS) entry which is preliminary data.</text>
</comment>
<dbReference type="EMBL" id="VUNE01000004">
    <property type="protein sequence ID" value="MST62799.1"/>
    <property type="molecule type" value="Genomic_DNA"/>
</dbReference>
<protein>
    <submittedName>
        <fullName evidence="1">Uncharacterized protein</fullName>
    </submittedName>
</protein>
<dbReference type="RefSeq" id="WP_154538222.1">
    <property type="nucleotide sequence ID" value="NZ_VUNE01000004.1"/>
</dbReference>